<sequence length="230" mass="25947">MGANPFMPATLSIAKPTCVPARTLAGCRWRASTFIRSKLVERQLTLARINSMAFDFQNFAQQLTQATQAAFTELLARYPEEAFYSFALYSDEGAMTVCPAANTLGHLAAQSPDDLPYAKFEPAEWQYEMVGADAQFDALSRQLRTRLAEGFAEPDGFERFRQQLYATCLEVLDALRQQRFFDKAAGRPVFLLVTISDSDTPPEELAQLASRLNNNAYRDEYLAWLRTWDA</sequence>
<gene>
    <name evidence="1" type="ORF">FNT36_14245</name>
</gene>
<evidence type="ECO:0000313" key="2">
    <source>
        <dbReference type="Proteomes" id="UP000317624"/>
    </source>
</evidence>
<comment type="caution">
    <text evidence="1">The sequence shown here is derived from an EMBL/GenBank/DDBJ whole genome shotgun (WGS) entry which is preliminary data.</text>
</comment>
<accession>A0A558BVR9</accession>
<dbReference type="Proteomes" id="UP000317624">
    <property type="component" value="Unassembled WGS sequence"/>
</dbReference>
<dbReference type="InterPro" id="IPR025409">
    <property type="entry name" value="DUF4303"/>
</dbReference>
<dbReference type="Pfam" id="PF14136">
    <property type="entry name" value="DUF4303"/>
    <property type="match status" value="1"/>
</dbReference>
<organism evidence="1 2">
    <name type="scientific">Hymenobacter setariae</name>
    <dbReference type="NCBI Taxonomy" id="2594794"/>
    <lineage>
        <taxon>Bacteria</taxon>
        <taxon>Pseudomonadati</taxon>
        <taxon>Bacteroidota</taxon>
        <taxon>Cytophagia</taxon>
        <taxon>Cytophagales</taxon>
        <taxon>Hymenobacteraceae</taxon>
        <taxon>Hymenobacter</taxon>
    </lineage>
</organism>
<reference evidence="1 2" key="1">
    <citation type="submission" date="2019-07" db="EMBL/GenBank/DDBJ databases">
        <title>Hymenobacter sp. straun FUR1 Genome sequencing and assembly.</title>
        <authorList>
            <person name="Chhetri G."/>
        </authorList>
    </citation>
    <scope>NUCLEOTIDE SEQUENCE [LARGE SCALE GENOMIC DNA]</scope>
    <source>
        <strain evidence="1 2">Fur1</strain>
    </source>
</reference>
<evidence type="ECO:0000313" key="1">
    <source>
        <dbReference type="EMBL" id="TVT40626.1"/>
    </source>
</evidence>
<protein>
    <submittedName>
        <fullName evidence="1">DUF4303 domain-containing protein</fullName>
    </submittedName>
</protein>
<dbReference type="AlphaFoldDB" id="A0A558BVR9"/>
<dbReference type="OrthoDB" id="2618657at2"/>
<dbReference type="EMBL" id="VMRJ01000003">
    <property type="protein sequence ID" value="TVT40626.1"/>
    <property type="molecule type" value="Genomic_DNA"/>
</dbReference>
<keyword evidence="2" id="KW-1185">Reference proteome</keyword>
<name>A0A558BVR9_9BACT</name>
<proteinExistence type="predicted"/>